<comment type="caution">
    <text evidence="1">The sequence shown here is derived from an EMBL/GenBank/DDBJ whole genome shotgun (WGS) entry which is preliminary data.</text>
</comment>
<reference evidence="2" key="1">
    <citation type="journal article" date="2014" name="Microb. Cell Fact.">
        <title>Exploiting Issatchenkia orientalis SD108 for succinic acid production.</title>
        <authorList>
            <person name="Xiao H."/>
            <person name="Shao Z."/>
            <person name="Jiang Y."/>
            <person name="Dole S."/>
            <person name="Zhao H."/>
        </authorList>
    </citation>
    <scope>NUCLEOTIDE SEQUENCE [LARGE SCALE GENOMIC DNA]</scope>
    <source>
        <strain evidence="2">SD108</strain>
    </source>
</reference>
<dbReference type="Proteomes" id="UP000029867">
    <property type="component" value="Unassembled WGS sequence"/>
</dbReference>
<proteinExistence type="predicted"/>
<dbReference type="HOGENOM" id="CLU_3227238_0_0_1"/>
<feature type="non-terminal residue" evidence="1">
    <location>
        <position position="1"/>
    </location>
</feature>
<organism evidence="1 2">
    <name type="scientific">Pichia kudriavzevii</name>
    <name type="common">Yeast</name>
    <name type="synonym">Issatchenkia orientalis</name>
    <dbReference type="NCBI Taxonomy" id="4909"/>
    <lineage>
        <taxon>Eukaryota</taxon>
        <taxon>Fungi</taxon>
        <taxon>Dikarya</taxon>
        <taxon>Ascomycota</taxon>
        <taxon>Saccharomycotina</taxon>
        <taxon>Pichiomycetes</taxon>
        <taxon>Pichiales</taxon>
        <taxon>Pichiaceae</taxon>
        <taxon>Pichia</taxon>
    </lineage>
</organism>
<accession>A0A099NPA7</accession>
<evidence type="ECO:0000313" key="1">
    <source>
        <dbReference type="EMBL" id="KGK34633.1"/>
    </source>
</evidence>
<protein>
    <submittedName>
        <fullName evidence="1">Uncharacterized protein</fullName>
    </submittedName>
</protein>
<sequence length="44" mass="4959">HCFVNPRRNTPAMAVVLATTCTNVNTIIYTMANTTKAILLRPYY</sequence>
<dbReference type="EMBL" id="JQFK01001441">
    <property type="protein sequence ID" value="KGK34633.1"/>
    <property type="molecule type" value="Genomic_DNA"/>
</dbReference>
<evidence type="ECO:0000313" key="2">
    <source>
        <dbReference type="Proteomes" id="UP000029867"/>
    </source>
</evidence>
<gene>
    <name evidence="1" type="ORF">JL09_g6219</name>
</gene>
<dbReference type="AlphaFoldDB" id="A0A099NPA7"/>
<name>A0A099NPA7_PICKU</name>